<organism evidence="1 2">
    <name type="scientific">Triangularia setosa</name>
    <dbReference type="NCBI Taxonomy" id="2587417"/>
    <lineage>
        <taxon>Eukaryota</taxon>
        <taxon>Fungi</taxon>
        <taxon>Dikarya</taxon>
        <taxon>Ascomycota</taxon>
        <taxon>Pezizomycotina</taxon>
        <taxon>Sordariomycetes</taxon>
        <taxon>Sordariomycetidae</taxon>
        <taxon>Sordariales</taxon>
        <taxon>Podosporaceae</taxon>
        <taxon>Triangularia</taxon>
    </lineage>
</organism>
<keyword evidence="2" id="KW-1185">Reference proteome</keyword>
<proteinExistence type="predicted"/>
<comment type="caution">
    <text evidence="1">The sequence shown here is derived from an EMBL/GenBank/DDBJ whole genome shotgun (WGS) entry which is preliminary data.</text>
</comment>
<dbReference type="Proteomes" id="UP001302321">
    <property type="component" value="Unassembled WGS sequence"/>
</dbReference>
<dbReference type="EMBL" id="MU866178">
    <property type="protein sequence ID" value="KAK4177003.1"/>
    <property type="molecule type" value="Genomic_DNA"/>
</dbReference>
<name>A0AAN6W7W0_9PEZI</name>
<dbReference type="InterPro" id="IPR052895">
    <property type="entry name" value="HetReg/Transcr_Mod"/>
</dbReference>
<dbReference type="PANTHER" id="PTHR24148:SF64">
    <property type="entry name" value="HETEROKARYON INCOMPATIBILITY DOMAIN-CONTAINING PROTEIN"/>
    <property type="match status" value="1"/>
</dbReference>
<dbReference type="PANTHER" id="PTHR24148">
    <property type="entry name" value="ANKYRIN REPEAT DOMAIN-CONTAINING PROTEIN 39 HOMOLOG-RELATED"/>
    <property type="match status" value="1"/>
</dbReference>
<evidence type="ECO:0000313" key="2">
    <source>
        <dbReference type="Proteomes" id="UP001302321"/>
    </source>
</evidence>
<evidence type="ECO:0008006" key="3">
    <source>
        <dbReference type="Google" id="ProtNLM"/>
    </source>
</evidence>
<reference evidence="1" key="2">
    <citation type="submission" date="2023-05" db="EMBL/GenBank/DDBJ databases">
        <authorList>
            <consortium name="Lawrence Berkeley National Laboratory"/>
            <person name="Steindorff A."/>
            <person name="Hensen N."/>
            <person name="Bonometti L."/>
            <person name="Westerberg I."/>
            <person name="Brannstrom I.O."/>
            <person name="Guillou S."/>
            <person name="Cros-Aarteil S."/>
            <person name="Calhoun S."/>
            <person name="Haridas S."/>
            <person name="Kuo A."/>
            <person name="Mondo S."/>
            <person name="Pangilinan J."/>
            <person name="Riley R."/>
            <person name="Labutti K."/>
            <person name="Andreopoulos B."/>
            <person name="Lipzen A."/>
            <person name="Chen C."/>
            <person name="Yanf M."/>
            <person name="Daum C."/>
            <person name="Ng V."/>
            <person name="Clum A."/>
            <person name="Ohm R."/>
            <person name="Martin F."/>
            <person name="Silar P."/>
            <person name="Natvig D."/>
            <person name="Lalanne C."/>
            <person name="Gautier V."/>
            <person name="Ament-Velasquez S.L."/>
            <person name="Kruys A."/>
            <person name="Hutchinson M.I."/>
            <person name="Powell A.J."/>
            <person name="Barry K."/>
            <person name="Miller A.N."/>
            <person name="Grigoriev I.V."/>
            <person name="Debuchy R."/>
            <person name="Gladieux P."/>
            <person name="Thoren M.H."/>
            <person name="Johannesson H."/>
        </authorList>
    </citation>
    <scope>NUCLEOTIDE SEQUENCE</scope>
    <source>
        <strain evidence="1">CBS 892.96</strain>
    </source>
</reference>
<evidence type="ECO:0000313" key="1">
    <source>
        <dbReference type="EMBL" id="KAK4177003.1"/>
    </source>
</evidence>
<protein>
    <recommendedName>
        <fullName evidence="3">Heterokaryon incompatibility domain-containing protein</fullName>
    </recommendedName>
</protein>
<dbReference type="AlphaFoldDB" id="A0AAN6W7W0"/>
<accession>A0AAN6W7W0</accession>
<reference evidence="1" key="1">
    <citation type="journal article" date="2023" name="Mol. Phylogenet. Evol.">
        <title>Genome-scale phylogeny and comparative genomics of the fungal order Sordariales.</title>
        <authorList>
            <person name="Hensen N."/>
            <person name="Bonometti L."/>
            <person name="Westerberg I."/>
            <person name="Brannstrom I.O."/>
            <person name="Guillou S."/>
            <person name="Cros-Aarteil S."/>
            <person name="Calhoun S."/>
            <person name="Haridas S."/>
            <person name="Kuo A."/>
            <person name="Mondo S."/>
            <person name="Pangilinan J."/>
            <person name="Riley R."/>
            <person name="LaButti K."/>
            <person name="Andreopoulos B."/>
            <person name="Lipzen A."/>
            <person name="Chen C."/>
            <person name="Yan M."/>
            <person name="Daum C."/>
            <person name="Ng V."/>
            <person name="Clum A."/>
            <person name="Steindorff A."/>
            <person name="Ohm R.A."/>
            <person name="Martin F."/>
            <person name="Silar P."/>
            <person name="Natvig D.O."/>
            <person name="Lalanne C."/>
            <person name="Gautier V."/>
            <person name="Ament-Velasquez S.L."/>
            <person name="Kruys A."/>
            <person name="Hutchinson M.I."/>
            <person name="Powell A.J."/>
            <person name="Barry K."/>
            <person name="Miller A.N."/>
            <person name="Grigoriev I.V."/>
            <person name="Debuchy R."/>
            <person name="Gladieux P."/>
            <person name="Hiltunen Thoren M."/>
            <person name="Johannesson H."/>
        </authorList>
    </citation>
    <scope>NUCLEOTIDE SEQUENCE</scope>
    <source>
        <strain evidence="1">CBS 892.96</strain>
    </source>
</reference>
<sequence>MLAGALLSTTQSTWTREQCVIAWKNLDASSQRQWGLELDGLCDLLGRPWFRAVWILQEVVKSQDAIVCSGKKSVSARLFKPVISYGDEPGAPLPRNPGHDAGTLSRNWDLYMLLDNFGGSEATVEKDPIYALLGLSLDAVHTTQPDYQMSEEGIIQTVFPFLFYMHPNRHKFSKLLRELCSRLKFFNKLVLETAAMGEIHGDTVITFNLQRRPCLDISERTIQAAARDKRKRIMIIEVILDKL</sequence>
<gene>
    <name evidence="1" type="ORF">QBC36DRAFT_186160</name>
</gene>